<feature type="transmembrane region" description="Helical" evidence="4">
    <location>
        <begin position="118"/>
        <end position="141"/>
    </location>
</feature>
<dbReference type="SUPFAM" id="SSF47188">
    <property type="entry name" value="Hemerythrin-like"/>
    <property type="match status" value="1"/>
</dbReference>
<evidence type="ECO:0000256" key="4">
    <source>
        <dbReference type="SAM" id="Phobius"/>
    </source>
</evidence>
<evidence type="ECO:0000256" key="2">
    <source>
        <dbReference type="ARBA" id="ARBA00022723"/>
    </source>
</evidence>
<comment type="caution">
    <text evidence="5">The sequence shown here is derived from an EMBL/GenBank/DDBJ whole genome shotgun (WGS) entry which is preliminary data.</text>
</comment>
<keyword evidence="2" id="KW-0479">Metal-binding</keyword>
<evidence type="ECO:0000256" key="3">
    <source>
        <dbReference type="ARBA" id="ARBA00023004"/>
    </source>
</evidence>
<dbReference type="Proteomes" id="UP000324800">
    <property type="component" value="Unassembled WGS sequence"/>
</dbReference>
<sequence length="450" mass="51186">MKIGAKTQILQYNTTSCFPYKENDCEIENRIYSLYGDFEGVEALFGMFSTASQLLSKAWINGYDPPDPKYLLAGQINPDTGEQYLEIEKTNVTIQTPEFQILLSLIAAILEEQQQSKVMFSTLLTLFFVFGLVAIFVGFMFCLIPTRAILYNVARGSSKMKDIDPASDAAERTGMGASGWKEEYTSDCIRFDKEHQTVLLYLALACGCLNTQLNVKDKIEELKEQVDQATRNAIEEGMIILEELEMLQVNAFYYALFEEEDCMVKYGVPQNHLKSHGTTHAVIIRKYQEICVPIASHAHHALHKMKDQEDTKGDHHTKGQQKGFVGYEIQPQHADNLMQLFSAWLGDHCTKVDRELNAILAGRAAQSALERDMWMGDMGRGYSLQDEEKIITITGGKKISKKERETILKVRPLNVPISWYNFLDSDNANLQDRNTFERLKKILNLTELKK</sequence>
<organism evidence="5 6">
    <name type="scientific">Streblomastix strix</name>
    <dbReference type="NCBI Taxonomy" id="222440"/>
    <lineage>
        <taxon>Eukaryota</taxon>
        <taxon>Metamonada</taxon>
        <taxon>Preaxostyla</taxon>
        <taxon>Oxymonadida</taxon>
        <taxon>Streblomastigidae</taxon>
        <taxon>Streblomastix</taxon>
    </lineage>
</organism>
<protein>
    <submittedName>
        <fullName evidence="5">Uncharacterized protein</fullName>
    </submittedName>
</protein>
<proteinExistence type="inferred from homology"/>
<dbReference type="EMBL" id="SNRW01009704">
    <property type="protein sequence ID" value="KAA6377589.1"/>
    <property type="molecule type" value="Genomic_DNA"/>
</dbReference>
<keyword evidence="4" id="KW-1133">Transmembrane helix</keyword>
<evidence type="ECO:0000313" key="5">
    <source>
        <dbReference type="EMBL" id="KAA6377589.1"/>
    </source>
</evidence>
<gene>
    <name evidence="5" type="ORF">EZS28_026884</name>
</gene>
<keyword evidence="4" id="KW-0812">Transmembrane</keyword>
<keyword evidence="3" id="KW-0408">Iron</keyword>
<dbReference type="GO" id="GO:0046872">
    <property type="term" value="F:metal ion binding"/>
    <property type="evidence" value="ECO:0007669"/>
    <property type="project" value="UniProtKB-KW"/>
</dbReference>
<name>A0A5J4V4A8_9EUKA</name>
<evidence type="ECO:0000313" key="6">
    <source>
        <dbReference type="Proteomes" id="UP000324800"/>
    </source>
</evidence>
<comment type="similarity">
    <text evidence="1">Belongs to the hemerythrin family.</text>
</comment>
<reference evidence="5 6" key="1">
    <citation type="submission" date="2019-03" db="EMBL/GenBank/DDBJ databases">
        <title>Single cell metagenomics reveals metabolic interactions within the superorganism composed of flagellate Streblomastix strix and complex community of Bacteroidetes bacteria on its surface.</title>
        <authorList>
            <person name="Treitli S.C."/>
            <person name="Kolisko M."/>
            <person name="Husnik F."/>
            <person name="Keeling P."/>
            <person name="Hampl V."/>
        </authorList>
    </citation>
    <scope>NUCLEOTIDE SEQUENCE [LARGE SCALE GENOMIC DNA]</scope>
    <source>
        <strain evidence="5">ST1C</strain>
    </source>
</reference>
<evidence type="ECO:0000256" key="1">
    <source>
        <dbReference type="ARBA" id="ARBA00010587"/>
    </source>
</evidence>
<keyword evidence="4" id="KW-0472">Membrane</keyword>
<dbReference type="InterPro" id="IPR035938">
    <property type="entry name" value="Hemerythrin-like_sf"/>
</dbReference>
<accession>A0A5J4V4A8</accession>
<dbReference type="AlphaFoldDB" id="A0A5J4V4A8"/>